<dbReference type="RefSeq" id="WP_084755002.1">
    <property type="nucleotide sequence ID" value="NZ_CALGVN010000001.1"/>
</dbReference>
<dbReference type="InterPro" id="IPR039424">
    <property type="entry name" value="SBP_5"/>
</dbReference>
<dbReference type="STRING" id="1848.SAMN05443637_11053"/>
<dbReference type="Pfam" id="PF00496">
    <property type="entry name" value="SBP_bac_5"/>
    <property type="match status" value="1"/>
</dbReference>
<dbReference type="AlphaFoldDB" id="A0A1M6UFV4"/>
<dbReference type="GO" id="GO:0042597">
    <property type="term" value="C:periplasmic space"/>
    <property type="evidence" value="ECO:0007669"/>
    <property type="project" value="UniProtKB-ARBA"/>
</dbReference>
<feature type="domain" description="Solute-binding protein family 5" evidence="2">
    <location>
        <begin position="81"/>
        <end position="434"/>
    </location>
</feature>
<sequence>MRSRPTTVRRVLAALAITSVLVLPACGGGSSAGPAAATEKAELRFGGTVASTLDPHLSGTYQQSFLTPLYESLLTRDADGELQPGLATEWTLSPDGRAFDLTLRTGVTFHDGAPLTAEAVKKSLERAKTLPKSVVAPQLAVVDSIEALDDTHVRLHLSGPPGAIANVLAGEAGMIISPNAVDRPDLATNPVGTGAYTLVSKTDSEVVYKAWDGYWAKDAVRNSGIRYVQQQDSSARFRALASGQLDIIGMDGSQVAEAESAGVVAVQGPSTNFIGLLLNPVAVPEFADPKVRQALLRVIDRQSIADNSGFTGACTPSVQPFPKGYWAHVDGLEADPALTHDVAAAKQLLTEAGLPNGFSFELSTIAFPAFGSLAQILQAQFAQIGVQVKINVMDTNAYLVARGQGNLQAGLGQFAAGRPDPSVFLQMFYTPTGTMNYGKIEFPGVSELYTESLTSTSTEERAGPTRKLIENVTRTGPNVVPICSLQQTFGMQPSVKGFETTLLQEYDWRGISPR</sequence>
<proteinExistence type="predicted"/>
<dbReference type="SUPFAM" id="SSF53850">
    <property type="entry name" value="Periplasmic binding protein-like II"/>
    <property type="match status" value="1"/>
</dbReference>
<accession>A0A1M6UFV4</accession>
<evidence type="ECO:0000256" key="1">
    <source>
        <dbReference type="SAM" id="SignalP"/>
    </source>
</evidence>
<dbReference type="Gene3D" id="3.10.105.10">
    <property type="entry name" value="Dipeptide-binding Protein, Domain 3"/>
    <property type="match status" value="1"/>
</dbReference>
<organism evidence="3 4">
    <name type="scientific">Pseudonocardia thermophila</name>
    <dbReference type="NCBI Taxonomy" id="1848"/>
    <lineage>
        <taxon>Bacteria</taxon>
        <taxon>Bacillati</taxon>
        <taxon>Actinomycetota</taxon>
        <taxon>Actinomycetes</taxon>
        <taxon>Pseudonocardiales</taxon>
        <taxon>Pseudonocardiaceae</taxon>
        <taxon>Pseudonocardia</taxon>
    </lineage>
</organism>
<dbReference type="PIRSF" id="PIRSF002741">
    <property type="entry name" value="MppA"/>
    <property type="match status" value="1"/>
</dbReference>
<dbReference type="Gene3D" id="3.40.190.10">
    <property type="entry name" value="Periplasmic binding protein-like II"/>
    <property type="match status" value="1"/>
</dbReference>
<dbReference type="GO" id="GO:1904680">
    <property type="term" value="F:peptide transmembrane transporter activity"/>
    <property type="evidence" value="ECO:0007669"/>
    <property type="project" value="TreeGrafter"/>
</dbReference>
<dbReference type="InterPro" id="IPR030678">
    <property type="entry name" value="Peptide/Ni-bd"/>
</dbReference>
<evidence type="ECO:0000259" key="2">
    <source>
        <dbReference type="Pfam" id="PF00496"/>
    </source>
</evidence>
<protein>
    <submittedName>
        <fullName evidence="3">Peptide/nickel transport system substrate-binding protein</fullName>
    </submittedName>
</protein>
<keyword evidence="4" id="KW-1185">Reference proteome</keyword>
<evidence type="ECO:0000313" key="3">
    <source>
        <dbReference type="EMBL" id="SHK68094.1"/>
    </source>
</evidence>
<feature type="signal peptide" evidence="1">
    <location>
        <begin position="1"/>
        <end position="25"/>
    </location>
</feature>
<dbReference type="InterPro" id="IPR000914">
    <property type="entry name" value="SBP_5_dom"/>
</dbReference>
<keyword evidence="1" id="KW-0732">Signal</keyword>
<dbReference type="Proteomes" id="UP000184363">
    <property type="component" value="Unassembled WGS sequence"/>
</dbReference>
<evidence type="ECO:0000313" key="4">
    <source>
        <dbReference type="Proteomes" id="UP000184363"/>
    </source>
</evidence>
<name>A0A1M6UFV4_PSETH</name>
<dbReference type="PANTHER" id="PTHR30290">
    <property type="entry name" value="PERIPLASMIC BINDING COMPONENT OF ABC TRANSPORTER"/>
    <property type="match status" value="1"/>
</dbReference>
<feature type="chain" id="PRO_5038792333" evidence="1">
    <location>
        <begin position="26"/>
        <end position="514"/>
    </location>
</feature>
<dbReference type="GO" id="GO:0043190">
    <property type="term" value="C:ATP-binding cassette (ABC) transporter complex"/>
    <property type="evidence" value="ECO:0007669"/>
    <property type="project" value="InterPro"/>
</dbReference>
<dbReference type="GO" id="GO:0015833">
    <property type="term" value="P:peptide transport"/>
    <property type="evidence" value="ECO:0007669"/>
    <property type="project" value="TreeGrafter"/>
</dbReference>
<dbReference type="OrthoDB" id="9803988at2"/>
<gene>
    <name evidence="3" type="ORF">SAMN05443637_11053</name>
</gene>
<dbReference type="EMBL" id="FRAP01000010">
    <property type="protein sequence ID" value="SHK68094.1"/>
    <property type="molecule type" value="Genomic_DNA"/>
</dbReference>
<reference evidence="3 4" key="1">
    <citation type="submission" date="2016-11" db="EMBL/GenBank/DDBJ databases">
        <authorList>
            <person name="Jaros S."/>
            <person name="Januszkiewicz K."/>
            <person name="Wedrychowicz H."/>
        </authorList>
    </citation>
    <scope>NUCLEOTIDE SEQUENCE [LARGE SCALE GENOMIC DNA]</scope>
    <source>
        <strain evidence="3 4">DSM 43832</strain>
    </source>
</reference>